<gene>
    <name evidence="3" type="ORF">H9L13_05690</name>
</gene>
<keyword evidence="4" id="KW-1185">Reference proteome</keyword>
<dbReference type="EMBL" id="CP060718">
    <property type="protein sequence ID" value="QNN68355.1"/>
    <property type="molecule type" value="Genomic_DNA"/>
</dbReference>
<feature type="chain" id="PRO_5028995869" evidence="1">
    <location>
        <begin position="23"/>
        <end position="170"/>
    </location>
</feature>
<keyword evidence="1" id="KW-0732">Signal</keyword>
<feature type="domain" description="DUF4440" evidence="2">
    <location>
        <begin position="51"/>
        <end position="155"/>
    </location>
</feature>
<evidence type="ECO:0000256" key="1">
    <source>
        <dbReference type="SAM" id="SignalP"/>
    </source>
</evidence>
<dbReference type="Pfam" id="PF14534">
    <property type="entry name" value="DUF4440"/>
    <property type="match status" value="1"/>
</dbReference>
<dbReference type="Gene3D" id="3.10.450.50">
    <property type="match status" value="1"/>
</dbReference>
<dbReference type="RefSeq" id="WP_187539790.1">
    <property type="nucleotide sequence ID" value="NZ_BAABJT010000001.1"/>
</dbReference>
<evidence type="ECO:0000313" key="3">
    <source>
        <dbReference type="EMBL" id="QNN68355.1"/>
    </source>
</evidence>
<name>A0A7G9SKI0_9SPHN</name>
<sequence length="170" mass="18508">MMRLRRTTAGLIALAAACPAFAQADPHAGHTQHAPAATPAVDPDIDAFVCTYFGTVEKGDPAEILATIDQDFVMKRPTGAPITDRAQLQQALEALRGRVQQTIRWQTLETHVHGDWAWARVAETSVHKPRAGGTPRTFDGSHLMILRKDGGRWLLHRDYGALNAGPAATR</sequence>
<evidence type="ECO:0000313" key="4">
    <source>
        <dbReference type="Proteomes" id="UP000515971"/>
    </source>
</evidence>
<reference evidence="3 4" key="1">
    <citation type="submission" date="2020-08" db="EMBL/GenBank/DDBJ databases">
        <title>Genome sequence of Sphingomonas lutea KCTC 23642T.</title>
        <authorList>
            <person name="Hyun D.-W."/>
            <person name="Bae J.-W."/>
        </authorList>
    </citation>
    <scope>NUCLEOTIDE SEQUENCE [LARGE SCALE GENOMIC DNA]</scope>
    <source>
        <strain evidence="3 4">KCTC 23642</strain>
    </source>
</reference>
<proteinExistence type="predicted"/>
<dbReference type="PROSITE" id="PS51257">
    <property type="entry name" value="PROKAR_LIPOPROTEIN"/>
    <property type="match status" value="1"/>
</dbReference>
<dbReference type="Proteomes" id="UP000515971">
    <property type="component" value="Chromosome"/>
</dbReference>
<evidence type="ECO:0000259" key="2">
    <source>
        <dbReference type="Pfam" id="PF14534"/>
    </source>
</evidence>
<feature type="signal peptide" evidence="1">
    <location>
        <begin position="1"/>
        <end position="22"/>
    </location>
</feature>
<protein>
    <submittedName>
        <fullName evidence="3">Nuclear transport factor 2 family protein</fullName>
    </submittedName>
</protein>
<dbReference type="AlphaFoldDB" id="A0A7G9SKI0"/>
<dbReference type="SUPFAM" id="SSF54427">
    <property type="entry name" value="NTF2-like"/>
    <property type="match status" value="1"/>
</dbReference>
<dbReference type="InterPro" id="IPR027843">
    <property type="entry name" value="DUF4440"/>
</dbReference>
<accession>A0A7G9SKI0</accession>
<dbReference type="KEGG" id="slut:H9L13_05690"/>
<dbReference type="InterPro" id="IPR032710">
    <property type="entry name" value="NTF2-like_dom_sf"/>
</dbReference>
<organism evidence="3 4">
    <name type="scientific">Sphingomonas lutea</name>
    <dbReference type="NCBI Taxonomy" id="1045317"/>
    <lineage>
        <taxon>Bacteria</taxon>
        <taxon>Pseudomonadati</taxon>
        <taxon>Pseudomonadota</taxon>
        <taxon>Alphaproteobacteria</taxon>
        <taxon>Sphingomonadales</taxon>
        <taxon>Sphingomonadaceae</taxon>
        <taxon>Sphingomonas</taxon>
    </lineage>
</organism>